<dbReference type="InterPro" id="IPR006311">
    <property type="entry name" value="TAT_signal"/>
</dbReference>
<dbReference type="EMBL" id="CP049257">
    <property type="protein sequence ID" value="QIG44390.1"/>
    <property type="molecule type" value="Genomic_DNA"/>
</dbReference>
<dbReference type="SUPFAM" id="SSF51445">
    <property type="entry name" value="(Trans)glycosidases"/>
    <property type="match status" value="1"/>
</dbReference>
<evidence type="ECO:0000256" key="2">
    <source>
        <dbReference type="SAM" id="SignalP"/>
    </source>
</evidence>
<reference evidence="3 4" key="1">
    <citation type="submission" date="2020-02" db="EMBL/GenBank/DDBJ databases">
        <title>Full genome sequence of Nocardioides sp. R-3366.</title>
        <authorList>
            <person name="Im W.-T."/>
        </authorList>
    </citation>
    <scope>NUCLEOTIDE SEQUENCE [LARGE SCALE GENOMIC DNA]</scope>
    <source>
        <strain evidence="3 4">R-3366</strain>
    </source>
</reference>
<protein>
    <recommendedName>
        <fullName evidence="5">GH26 domain-containing protein</fullName>
    </recommendedName>
</protein>
<proteinExistence type="predicted"/>
<feature type="signal peptide" evidence="2">
    <location>
        <begin position="1"/>
        <end position="22"/>
    </location>
</feature>
<feature type="compositionally biased region" description="Pro residues" evidence="1">
    <location>
        <begin position="39"/>
        <end position="49"/>
    </location>
</feature>
<accession>A0A6G6WH54</accession>
<keyword evidence="2" id="KW-0732">Signal</keyword>
<evidence type="ECO:0000313" key="3">
    <source>
        <dbReference type="EMBL" id="QIG44390.1"/>
    </source>
</evidence>
<dbReference type="Proteomes" id="UP000502996">
    <property type="component" value="Chromosome"/>
</dbReference>
<dbReference type="Gene3D" id="3.20.20.80">
    <property type="entry name" value="Glycosidases"/>
    <property type="match status" value="1"/>
</dbReference>
<dbReference type="AlphaFoldDB" id="A0A6G6WH54"/>
<evidence type="ECO:0000313" key="4">
    <source>
        <dbReference type="Proteomes" id="UP000502996"/>
    </source>
</evidence>
<sequence>MTLSRRGVLSLGGALALSPALSACRSADRGTDRVRIRPSPTPTLAPSPPAATFAGAPAPGQVYFGSSVAHHESIGEWEGVLGSTLALRRSFFAQGRNQPDKLVTRAREDLAAGRLPHVSVKPNVTWAAIADGDHDGWLDSMLTPLGALGAPVLLSVHHEPENDTGPDGMRVTDWVAMQLRVLERAAEQCPQVTVVPILQHWTFDPLHDDIDPSKWLVPGVAAVGVDIYNSWSPKNGKEWRTFGSKADEVLSWTGGAPLVVGEYGCQDDPSNPGLAADWLVDAAEYAREHGIVAMSYFNSVHDASDGSYALRGETEVAFAELLASDWVARLT</sequence>
<dbReference type="InterPro" id="IPR017853">
    <property type="entry name" value="GH"/>
</dbReference>
<feature type="chain" id="PRO_5026265867" description="GH26 domain-containing protein" evidence="2">
    <location>
        <begin position="23"/>
        <end position="331"/>
    </location>
</feature>
<dbReference type="KEGG" id="nano:G5V58_17840"/>
<feature type="region of interest" description="Disordered" evidence="1">
    <location>
        <begin position="28"/>
        <end position="50"/>
    </location>
</feature>
<organism evidence="3 4">
    <name type="scientific">Nocardioides anomalus</name>
    <dbReference type="NCBI Taxonomy" id="2712223"/>
    <lineage>
        <taxon>Bacteria</taxon>
        <taxon>Bacillati</taxon>
        <taxon>Actinomycetota</taxon>
        <taxon>Actinomycetes</taxon>
        <taxon>Propionibacteriales</taxon>
        <taxon>Nocardioidaceae</taxon>
        <taxon>Nocardioides</taxon>
    </lineage>
</organism>
<dbReference type="PROSITE" id="PS51257">
    <property type="entry name" value="PROKAR_LIPOPROTEIN"/>
    <property type="match status" value="1"/>
</dbReference>
<dbReference type="PROSITE" id="PS51318">
    <property type="entry name" value="TAT"/>
    <property type="match status" value="1"/>
</dbReference>
<evidence type="ECO:0008006" key="5">
    <source>
        <dbReference type="Google" id="ProtNLM"/>
    </source>
</evidence>
<name>A0A6G6WH54_9ACTN</name>
<evidence type="ECO:0000256" key="1">
    <source>
        <dbReference type="SAM" id="MobiDB-lite"/>
    </source>
</evidence>
<gene>
    <name evidence="3" type="ORF">G5V58_17840</name>
</gene>
<dbReference type="RefSeq" id="WP_165235719.1">
    <property type="nucleotide sequence ID" value="NZ_CP049257.1"/>
</dbReference>
<keyword evidence="4" id="KW-1185">Reference proteome</keyword>